<accession>A0A4C1XSU0</accession>
<gene>
    <name evidence="1" type="ORF">EVAR_37123_1</name>
</gene>
<comment type="caution">
    <text evidence="1">The sequence shown here is derived from an EMBL/GenBank/DDBJ whole genome shotgun (WGS) entry which is preliminary data.</text>
</comment>
<dbReference type="AlphaFoldDB" id="A0A4C1XSU0"/>
<evidence type="ECO:0000313" key="1">
    <source>
        <dbReference type="EMBL" id="GBP65275.1"/>
    </source>
</evidence>
<proteinExistence type="predicted"/>
<keyword evidence="2" id="KW-1185">Reference proteome</keyword>
<evidence type="ECO:0000313" key="2">
    <source>
        <dbReference type="Proteomes" id="UP000299102"/>
    </source>
</evidence>
<dbReference type="EMBL" id="BGZK01000924">
    <property type="protein sequence ID" value="GBP65275.1"/>
    <property type="molecule type" value="Genomic_DNA"/>
</dbReference>
<dbReference type="Proteomes" id="UP000299102">
    <property type="component" value="Unassembled WGS sequence"/>
</dbReference>
<protein>
    <submittedName>
        <fullName evidence="1">Uncharacterized protein</fullName>
    </submittedName>
</protein>
<name>A0A4C1XSU0_EUMVA</name>
<organism evidence="1 2">
    <name type="scientific">Eumeta variegata</name>
    <name type="common">Bagworm moth</name>
    <name type="synonym">Eumeta japonica</name>
    <dbReference type="NCBI Taxonomy" id="151549"/>
    <lineage>
        <taxon>Eukaryota</taxon>
        <taxon>Metazoa</taxon>
        <taxon>Ecdysozoa</taxon>
        <taxon>Arthropoda</taxon>
        <taxon>Hexapoda</taxon>
        <taxon>Insecta</taxon>
        <taxon>Pterygota</taxon>
        <taxon>Neoptera</taxon>
        <taxon>Endopterygota</taxon>
        <taxon>Lepidoptera</taxon>
        <taxon>Glossata</taxon>
        <taxon>Ditrysia</taxon>
        <taxon>Tineoidea</taxon>
        <taxon>Psychidae</taxon>
        <taxon>Oiketicinae</taxon>
        <taxon>Eumeta</taxon>
    </lineage>
</organism>
<sequence>MSFGCLSRGRLRARDERQPHLFAGKVSKKLGFSEKNAFYCNHKNLEISVSFNGLYKASKGRQVTAAKAEGERGSRGGVTATLRGGGARVAFCFGVTQLRFGFPPVTPLILLYLYC</sequence>
<reference evidence="1 2" key="1">
    <citation type="journal article" date="2019" name="Commun. Biol.">
        <title>The bagworm genome reveals a unique fibroin gene that provides high tensile strength.</title>
        <authorList>
            <person name="Kono N."/>
            <person name="Nakamura H."/>
            <person name="Ohtoshi R."/>
            <person name="Tomita M."/>
            <person name="Numata K."/>
            <person name="Arakawa K."/>
        </authorList>
    </citation>
    <scope>NUCLEOTIDE SEQUENCE [LARGE SCALE GENOMIC DNA]</scope>
</reference>